<name>A0A4Q9MZJ1_9APHY</name>
<accession>A0A4Q9MZJ1</accession>
<proteinExistence type="predicted"/>
<dbReference type="Proteomes" id="UP000292957">
    <property type="component" value="Unassembled WGS sequence"/>
</dbReference>
<protein>
    <submittedName>
        <fullName evidence="1">Uncharacterized protein</fullName>
    </submittedName>
</protein>
<gene>
    <name evidence="1" type="ORF">BD311DRAFT_52433</name>
</gene>
<organism evidence="1">
    <name type="scientific">Dichomitus squalens</name>
    <dbReference type="NCBI Taxonomy" id="114155"/>
    <lineage>
        <taxon>Eukaryota</taxon>
        <taxon>Fungi</taxon>
        <taxon>Dikarya</taxon>
        <taxon>Basidiomycota</taxon>
        <taxon>Agaricomycotina</taxon>
        <taxon>Agaricomycetes</taxon>
        <taxon>Polyporales</taxon>
        <taxon>Polyporaceae</taxon>
        <taxon>Dichomitus</taxon>
    </lineage>
</organism>
<sequence>MIPQICLASRYPAVSRTWRCCAEALPRHCLVRARCVRFYHVATNSQSASGWLRQINFNDASGYEAIVCRDLELMSLMTALDLSDGEGPEARGPTSLTRHMRCSCARLVHQSPLVISQSATERWPCGPAMDVKIPERMAEPLGTVSSARI</sequence>
<dbReference type="EMBL" id="ML143396">
    <property type="protein sequence ID" value="TBU32021.1"/>
    <property type="molecule type" value="Genomic_DNA"/>
</dbReference>
<dbReference type="AlphaFoldDB" id="A0A4Q9MZJ1"/>
<evidence type="ECO:0000313" key="1">
    <source>
        <dbReference type="EMBL" id="TBU32021.1"/>
    </source>
</evidence>
<reference evidence="1" key="1">
    <citation type="submission" date="2019-01" db="EMBL/GenBank/DDBJ databases">
        <title>Draft genome sequences of three monokaryotic isolates of the white-rot basidiomycete fungus Dichomitus squalens.</title>
        <authorList>
            <consortium name="DOE Joint Genome Institute"/>
            <person name="Lopez S.C."/>
            <person name="Andreopoulos B."/>
            <person name="Pangilinan J."/>
            <person name="Lipzen A."/>
            <person name="Riley R."/>
            <person name="Ahrendt S."/>
            <person name="Ng V."/>
            <person name="Barry K."/>
            <person name="Daum C."/>
            <person name="Grigoriev I.V."/>
            <person name="Hilden K.S."/>
            <person name="Makela M.R."/>
            <person name="de Vries R.P."/>
        </authorList>
    </citation>
    <scope>NUCLEOTIDE SEQUENCE [LARGE SCALE GENOMIC DNA]</scope>
    <source>
        <strain evidence="1">OM18370.1</strain>
    </source>
</reference>